<dbReference type="Pfam" id="PF00990">
    <property type="entry name" value="GGDEF"/>
    <property type="match status" value="1"/>
</dbReference>
<dbReference type="SMART" id="SM00267">
    <property type="entry name" value="GGDEF"/>
    <property type="match status" value="1"/>
</dbReference>
<name>A0A644V0E0_9ZZZZ</name>
<dbReference type="NCBIfam" id="TIGR00254">
    <property type="entry name" value="GGDEF"/>
    <property type="match status" value="1"/>
</dbReference>
<organism evidence="3">
    <name type="scientific">bioreactor metagenome</name>
    <dbReference type="NCBI Taxonomy" id="1076179"/>
    <lineage>
        <taxon>unclassified sequences</taxon>
        <taxon>metagenomes</taxon>
        <taxon>ecological metagenomes</taxon>
    </lineage>
</organism>
<dbReference type="Gene3D" id="3.30.70.270">
    <property type="match status" value="1"/>
</dbReference>
<reference evidence="3" key="1">
    <citation type="submission" date="2019-08" db="EMBL/GenBank/DDBJ databases">
        <authorList>
            <person name="Kucharzyk K."/>
            <person name="Murdoch R.W."/>
            <person name="Higgins S."/>
            <person name="Loffler F."/>
        </authorList>
    </citation>
    <scope>NUCLEOTIDE SEQUENCE</scope>
</reference>
<sequence length="344" mass="36900">MNSSLSPCKAVLQGGLSPAALGELMPMFLWLDRHGVICAAGPTLMKILGPGPVVGTAFETHFHLRRARARRHEQDEAHPGGRKLILMLLSHPEIGLRGTAVEVGPEGAEGMLLNLTFGIHLADAVREFGLTEGDFATSDLAIELLYLREAKAAVMDELRALNGRLEEARRAAERQALTDPLTGLANRRAFDAALQKAVRAQAHGGAPFALVLVDLDHFKQVNDHMGHAAGDQVLNWASAILAQEVRRGDVVARAGGDEFVLLLRGAIDRAGLQTLGRRMIARLEEPCLVDGTPCRISASIGIAFSRDYPEPEVDRMLADADAALYEAKRSGRGRCSIHAAGAVA</sequence>
<dbReference type="PROSITE" id="PS50887">
    <property type="entry name" value="GGDEF"/>
    <property type="match status" value="1"/>
</dbReference>
<evidence type="ECO:0000313" key="3">
    <source>
        <dbReference type="EMBL" id="MPL84641.1"/>
    </source>
</evidence>
<evidence type="ECO:0000259" key="2">
    <source>
        <dbReference type="PROSITE" id="PS50887"/>
    </source>
</evidence>
<gene>
    <name evidence="3" type="ORF">SDC9_30606</name>
</gene>
<dbReference type="CDD" id="cd01949">
    <property type="entry name" value="GGDEF"/>
    <property type="match status" value="1"/>
</dbReference>
<dbReference type="PANTHER" id="PTHR46663:SF4">
    <property type="entry name" value="DIGUANYLATE CYCLASE DGCT-RELATED"/>
    <property type="match status" value="1"/>
</dbReference>
<dbReference type="InterPro" id="IPR029787">
    <property type="entry name" value="Nucleotide_cyclase"/>
</dbReference>
<dbReference type="EMBL" id="VSSQ01000192">
    <property type="protein sequence ID" value="MPL84641.1"/>
    <property type="molecule type" value="Genomic_DNA"/>
</dbReference>
<keyword evidence="1" id="KW-0175">Coiled coil</keyword>
<dbReference type="InterPro" id="IPR000160">
    <property type="entry name" value="GGDEF_dom"/>
</dbReference>
<dbReference type="FunFam" id="3.30.70.270:FF:000001">
    <property type="entry name" value="Diguanylate cyclase domain protein"/>
    <property type="match status" value="1"/>
</dbReference>
<dbReference type="AlphaFoldDB" id="A0A644V0E0"/>
<dbReference type="SUPFAM" id="SSF55073">
    <property type="entry name" value="Nucleotide cyclase"/>
    <property type="match status" value="1"/>
</dbReference>
<feature type="coiled-coil region" evidence="1">
    <location>
        <begin position="151"/>
        <end position="178"/>
    </location>
</feature>
<dbReference type="InterPro" id="IPR052163">
    <property type="entry name" value="DGC-Regulatory_Protein"/>
</dbReference>
<evidence type="ECO:0000256" key="1">
    <source>
        <dbReference type="SAM" id="Coils"/>
    </source>
</evidence>
<dbReference type="InterPro" id="IPR043128">
    <property type="entry name" value="Rev_trsase/Diguanyl_cyclase"/>
</dbReference>
<proteinExistence type="predicted"/>
<comment type="caution">
    <text evidence="3">The sequence shown here is derived from an EMBL/GenBank/DDBJ whole genome shotgun (WGS) entry which is preliminary data.</text>
</comment>
<accession>A0A644V0E0</accession>
<protein>
    <recommendedName>
        <fullName evidence="2">GGDEF domain-containing protein</fullName>
    </recommendedName>
</protein>
<feature type="domain" description="GGDEF" evidence="2">
    <location>
        <begin position="206"/>
        <end position="340"/>
    </location>
</feature>
<dbReference type="PANTHER" id="PTHR46663">
    <property type="entry name" value="DIGUANYLATE CYCLASE DGCT-RELATED"/>
    <property type="match status" value="1"/>
</dbReference>